<dbReference type="Proteomes" id="UP001054837">
    <property type="component" value="Unassembled WGS sequence"/>
</dbReference>
<evidence type="ECO:0000313" key="2">
    <source>
        <dbReference type="Proteomes" id="UP001054837"/>
    </source>
</evidence>
<dbReference type="EMBL" id="BPLQ01006574">
    <property type="protein sequence ID" value="GIY23692.1"/>
    <property type="molecule type" value="Genomic_DNA"/>
</dbReference>
<accession>A0AAV4RQJ5</accession>
<name>A0AAV4RQJ5_9ARAC</name>
<organism evidence="1 2">
    <name type="scientific">Caerostris darwini</name>
    <dbReference type="NCBI Taxonomy" id="1538125"/>
    <lineage>
        <taxon>Eukaryota</taxon>
        <taxon>Metazoa</taxon>
        <taxon>Ecdysozoa</taxon>
        <taxon>Arthropoda</taxon>
        <taxon>Chelicerata</taxon>
        <taxon>Arachnida</taxon>
        <taxon>Araneae</taxon>
        <taxon>Araneomorphae</taxon>
        <taxon>Entelegynae</taxon>
        <taxon>Araneoidea</taxon>
        <taxon>Araneidae</taxon>
        <taxon>Caerostris</taxon>
    </lineage>
</organism>
<gene>
    <name evidence="1" type="ORF">CDAR_31981</name>
</gene>
<comment type="caution">
    <text evidence="1">The sequence shown here is derived from an EMBL/GenBank/DDBJ whole genome shotgun (WGS) entry which is preliminary data.</text>
</comment>
<evidence type="ECO:0000313" key="1">
    <source>
        <dbReference type="EMBL" id="GIY23692.1"/>
    </source>
</evidence>
<protein>
    <submittedName>
        <fullName evidence="1">Uncharacterized protein</fullName>
    </submittedName>
</protein>
<dbReference type="AlphaFoldDB" id="A0AAV4RQJ5"/>
<sequence length="172" mass="18183">MAVGKVGATAFGADPCGVTAAPGILLLGWFGLLSSDVAAVAGLSRQRYSLSGRATRCCHGSGAGVAAGPRRSLRHRWAPSTSCPGTTWQRGRRQPSPWVAARSRRWRCDGDQKRCQAIAPTDLHASVLSVPGEGDGSLAACIIRKILQNLHILLLNVLLKANSCIELTSAEW</sequence>
<proteinExistence type="predicted"/>
<keyword evidence="2" id="KW-1185">Reference proteome</keyword>
<reference evidence="1 2" key="1">
    <citation type="submission" date="2021-06" db="EMBL/GenBank/DDBJ databases">
        <title>Caerostris darwini draft genome.</title>
        <authorList>
            <person name="Kono N."/>
            <person name="Arakawa K."/>
        </authorList>
    </citation>
    <scope>NUCLEOTIDE SEQUENCE [LARGE SCALE GENOMIC DNA]</scope>
</reference>